<comment type="caution">
    <text evidence="2">The sequence shown here is derived from an EMBL/GenBank/DDBJ whole genome shotgun (WGS) entry which is preliminary data.</text>
</comment>
<dbReference type="EMBL" id="JACVVD010000002">
    <property type="protein sequence ID" value="MBD0379731.1"/>
    <property type="molecule type" value="Genomic_DNA"/>
</dbReference>
<sequence>MKQEWQQPTLEVLDVTMTMGGPNGAVPDRNGKGANNRNPQDS</sequence>
<evidence type="ECO:0000313" key="3">
    <source>
        <dbReference type="Proteomes" id="UP000650466"/>
    </source>
</evidence>
<gene>
    <name evidence="2" type="ORF">ICC18_06375</name>
</gene>
<feature type="compositionally biased region" description="Polar residues" evidence="1">
    <location>
        <begin position="33"/>
        <end position="42"/>
    </location>
</feature>
<dbReference type="Proteomes" id="UP000650466">
    <property type="component" value="Unassembled WGS sequence"/>
</dbReference>
<dbReference type="NCBIfam" id="NF033524">
    <property type="entry name" value="lasso_PadeA_fam"/>
    <property type="match status" value="1"/>
</dbReference>
<keyword evidence="3" id="KW-1185">Reference proteome</keyword>
<name>A0A926KMX6_9BACL</name>
<protein>
    <submittedName>
        <fullName evidence="2">Paeninodin family lasso peptide</fullName>
    </submittedName>
</protein>
<dbReference type="AlphaFoldDB" id="A0A926KMX6"/>
<evidence type="ECO:0000256" key="1">
    <source>
        <dbReference type="SAM" id="MobiDB-lite"/>
    </source>
</evidence>
<proteinExistence type="predicted"/>
<feature type="region of interest" description="Disordered" evidence="1">
    <location>
        <begin position="15"/>
        <end position="42"/>
    </location>
</feature>
<accession>A0A926KMX6</accession>
<organism evidence="2 3">
    <name type="scientific">Paenibacillus sedimenti</name>
    <dbReference type="NCBI Taxonomy" id="2770274"/>
    <lineage>
        <taxon>Bacteria</taxon>
        <taxon>Bacillati</taxon>
        <taxon>Bacillota</taxon>
        <taxon>Bacilli</taxon>
        <taxon>Bacillales</taxon>
        <taxon>Paenibacillaceae</taxon>
        <taxon>Paenibacillus</taxon>
    </lineage>
</organism>
<dbReference type="InterPro" id="IPR049825">
    <property type="entry name" value="Lasso_PadeA-like"/>
</dbReference>
<evidence type="ECO:0000313" key="2">
    <source>
        <dbReference type="EMBL" id="MBD0379731.1"/>
    </source>
</evidence>
<reference evidence="2" key="1">
    <citation type="submission" date="2020-09" db="EMBL/GenBank/DDBJ databases">
        <title>Draft Genome Sequence of Paenibacillus sp. WST5.</title>
        <authorList>
            <person name="Bao Z."/>
        </authorList>
    </citation>
    <scope>NUCLEOTIDE SEQUENCE</scope>
    <source>
        <strain evidence="2">WST5</strain>
    </source>
</reference>